<evidence type="ECO:0000313" key="2">
    <source>
        <dbReference type="EMBL" id="KAK7097294.1"/>
    </source>
</evidence>
<evidence type="ECO:0000313" key="3">
    <source>
        <dbReference type="Proteomes" id="UP001374579"/>
    </source>
</evidence>
<dbReference type="EMBL" id="JBAMIC010000013">
    <property type="protein sequence ID" value="KAK7097294.1"/>
    <property type="molecule type" value="Genomic_DNA"/>
</dbReference>
<dbReference type="AlphaFoldDB" id="A0AAN9G797"/>
<organism evidence="2 3">
    <name type="scientific">Littorina saxatilis</name>
    <dbReference type="NCBI Taxonomy" id="31220"/>
    <lineage>
        <taxon>Eukaryota</taxon>
        <taxon>Metazoa</taxon>
        <taxon>Spiralia</taxon>
        <taxon>Lophotrochozoa</taxon>
        <taxon>Mollusca</taxon>
        <taxon>Gastropoda</taxon>
        <taxon>Caenogastropoda</taxon>
        <taxon>Littorinimorpha</taxon>
        <taxon>Littorinoidea</taxon>
        <taxon>Littorinidae</taxon>
        <taxon>Littorina</taxon>
    </lineage>
</organism>
<proteinExistence type="predicted"/>
<sequence>MERLMILLAVVAVSLSTVLSCPHDYAAMSKELEMCTYAMAPAGQTKESQCLYVTNLMKCMTTVLTGCEGVPYVEADRAEIDATIQSFNTISQELCD</sequence>
<protein>
    <submittedName>
        <fullName evidence="2">Uncharacterized protein</fullName>
    </submittedName>
</protein>
<dbReference type="PROSITE" id="PS51257">
    <property type="entry name" value="PROKAR_LIPOPROTEIN"/>
    <property type="match status" value="1"/>
</dbReference>
<gene>
    <name evidence="2" type="ORF">V1264_004296</name>
</gene>
<keyword evidence="3" id="KW-1185">Reference proteome</keyword>
<comment type="caution">
    <text evidence="2">The sequence shown here is derived from an EMBL/GenBank/DDBJ whole genome shotgun (WGS) entry which is preliminary data.</text>
</comment>
<dbReference type="Proteomes" id="UP001374579">
    <property type="component" value="Unassembled WGS sequence"/>
</dbReference>
<evidence type="ECO:0000256" key="1">
    <source>
        <dbReference type="SAM" id="SignalP"/>
    </source>
</evidence>
<keyword evidence="1" id="KW-0732">Signal</keyword>
<accession>A0AAN9G797</accession>
<feature type="chain" id="PRO_5042837472" evidence="1">
    <location>
        <begin position="21"/>
        <end position="96"/>
    </location>
</feature>
<feature type="signal peptide" evidence="1">
    <location>
        <begin position="1"/>
        <end position="20"/>
    </location>
</feature>
<reference evidence="2 3" key="1">
    <citation type="submission" date="2024-02" db="EMBL/GenBank/DDBJ databases">
        <title>Chromosome-scale genome assembly of the rough periwinkle Littorina saxatilis.</title>
        <authorList>
            <person name="De Jode A."/>
            <person name="Faria R."/>
            <person name="Formenti G."/>
            <person name="Sims Y."/>
            <person name="Smith T.P."/>
            <person name="Tracey A."/>
            <person name="Wood J.M.D."/>
            <person name="Zagrodzka Z.B."/>
            <person name="Johannesson K."/>
            <person name="Butlin R.K."/>
            <person name="Leder E.H."/>
        </authorList>
    </citation>
    <scope>NUCLEOTIDE SEQUENCE [LARGE SCALE GENOMIC DNA]</scope>
    <source>
        <strain evidence="2">Snail1</strain>
        <tissue evidence="2">Muscle</tissue>
    </source>
</reference>
<name>A0AAN9G797_9CAEN</name>